<proteinExistence type="predicted"/>
<organism evidence="2 3">
    <name type="scientific">Phytophthora fragariaefolia</name>
    <dbReference type="NCBI Taxonomy" id="1490495"/>
    <lineage>
        <taxon>Eukaryota</taxon>
        <taxon>Sar</taxon>
        <taxon>Stramenopiles</taxon>
        <taxon>Oomycota</taxon>
        <taxon>Peronosporomycetes</taxon>
        <taxon>Peronosporales</taxon>
        <taxon>Peronosporaceae</taxon>
        <taxon>Phytophthora</taxon>
    </lineage>
</organism>
<evidence type="ECO:0000256" key="1">
    <source>
        <dbReference type="SAM" id="MobiDB-lite"/>
    </source>
</evidence>
<keyword evidence="3" id="KW-1185">Reference proteome</keyword>
<feature type="region of interest" description="Disordered" evidence="1">
    <location>
        <begin position="316"/>
        <end position="336"/>
    </location>
</feature>
<dbReference type="EMBL" id="BSXT01000240">
    <property type="protein sequence ID" value="GMF21908.1"/>
    <property type="molecule type" value="Genomic_DNA"/>
</dbReference>
<sequence length="336" mass="37213">MILSQNDGVRAQYGEAEAKISSIVDGITTIIHNVVADKLEELKGSMHLGEETSKLLEKMVQVSCANTAASIKISLDAELLRSAEEMQHKIARCVEESTRETSSTSPASSGCHFNFAGATAETYKLSNTRERLVDEAAIKTLVNEALHREMELASECKREPQQMQSTEEDRASFEAQIITTIERTVQAAATTIGDAIQTGFCSLERRARQYAEENESENYSDDEMSPEDIELDQNICDAWRKTYLHTHSSQDSSNEQISGRNQDQESQYLATTPSTHLQAPLQQAVAQRCNQTSDLYSNPANLVVVIQPLLIQSRDHTQRLSSARHALNSSPPPSPQ</sequence>
<gene>
    <name evidence="2" type="ORF">Pfra01_000306500</name>
</gene>
<feature type="region of interest" description="Disordered" evidence="1">
    <location>
        <begin position="246"/>
        <end position="267"/>
    </location>
</feature>
<reference evidence="2" key="1">
    <citation type="submission" date="2023-04" db="EMBL/GenBank/DDBJ databases">
        <title>Phytophthora fragariaefolia NBRC 109709.</title>
        <authorList>
            <person name="Ichikawa N."/>
            <person name="Sato H."/>
            <person name="Tonouchi N."/>
        </authorList>
    </citation>
    <scope>NUCLEOTIDE SEQUENCE</scope>
    <source>
        <strain evidence="2">NBRC 109709</strain>
    </source>
</reference>
<dbReference type="AlphaFoldDB" id="A0A9W6TY83"/>
<evidence type="ECO:0000313" key="3">
    <source>
        <dbReference type="Proteomes" id="UP001165121"/>
    </source>
</evidence>
<dbReference type="Proteomes" id="UP001165121">
    <property type="component" value="Unassembled WGS sequence"/>
</dbReference>
<protein>
    <submittedName>
        <fullName evidence="2">Unnamed protein product</fullName>
    </submittedName>
</protein>
<comment type="caution">
    <text evidence="2">The sequence shown here is derived from an EMBL/GenBank/DDBJ whole genome shotgun (WGS) entry which is preliminary data.</text>
</comment>
<name>A0A9W6TY83_9STRA</name>
<evidence type="ECO:0000313" key="2">
    <source>
        <dbReference type="EMBL" id="GMF21908.1"/>
    </source>
</evidence>
<accession>A0A9W6TY83</accession>